<feature type="chain" id="PRO_5004956148" evidence="2">
    <location>
        <begin position="19"/>
        <end position="60"/>
    </location>
</feature>
<evidence type="ECO:0000256" key="2">
    <source>
        <dbReference type="SAM" id="SignalP"/>
    </source>
</evidence>
<dbReference type="AlphaFoldDB" id="X5I9W0"/>
<dbReference type="EMBL" id="AB910769">
    <property type="protein sequence ID" value="BAO65537.1"/>
    <property type="molecule type" value="mRNA"/>
</dbReference>
<evidence type="ECO:0000256" key="1">
    <source>
        <dbReference type="SAM" id="MobiDB-lite"/>
    </source>
</evidence>
<evidence type="ECO:0000313" key="3">
    <source>
        <dbReference type="EMBL" id="BAO65537.1"/>
    </source>
</evidence>
<name>X5I9W0_CONGE</name>
<keyword evidence="2" id="KW-0732">Signal</keyword>
<feature type="region of interest" description="Disordered" evidence="1">
    <location>
        <begin position="29"/>
        <end position="60"/>
    </location>
</feature>
<protein>
    <submittedName>
        <fullName evidence="3">G004_VD_Con-ikot-ikot_precursor_conopeptide</fullName>
    </submittedName>
</protein>
<reference evidence="3" key="1">
    <citation type="journal article" date="2014" name="Nat. Commun.">
        <title>Evolution of separate predation- and defence-evoked venoms in carnivorous cone snails.</title>
        <authorList>
            <person name="Dutertre S."/>
            <person name="Jin A.-H."/>
            <person name="Vetter I."/>
            <person name="Hamilton B."/>
            <person name="Sunagar K."/>
            <person name="Lavergne V."/>
            <person name="Dutertre V."/>
            <person name="Fry B.G."/>
            <person name="Antunes A."/>
            <person name="Venter D.J."/>
            <person name="Alewood P.F."/>
            <person name="Lewis R.J."/>
        </authorList>
    </citation>
    <scope>NUCLEOTIDE SEQUENCE</scope>
    <source>
        <strain evidence="3">G004</strain>
        <tissue evidence="3">Venom duct</tissue>
    </source>
</reference>
<sequence length="60" mass="6893">MAMSMSMTLSVFVMVVMAATVTGFTQIKKTRPQSHETRQQSLLHQRHLPMSEAESWTRKL</sequence>
<feature type="signal peptide" evidence="2">
    <location>
        <begin position="1"/>
        <end position="18"/>
    </location>
</feature>
<proteinExistence type="evidence at transcript level"/>
<organism evidence="3">
    <name type="scientific">Conus geographus</name>
    <name type="common">Geography cone</name>
    <name type="synonym">Nubecula geographus</name>
    <dbReference type="NCBI Taxonomy" id="6491"/>
    <lineage>
        <taxon>Eukaryota</taxon>
        <taxon>Metazoa</taxon>
        <taxon>Spiralia</taxon>
        <taxon>Lophotrochozoa</taxon>
        <taxon>Mollusca</taxon>
        <taxon>Gastropoda</taxon>
        <taxon>Caenogastropoda</taxon>
        <taxon>Neogastropoda</taxon>
        <taxon>Conoidea</taxon>
        <taxon>Conidae</taxon>
        <taxon>Conus</taxon>
        <taxon>Gastridium</taxon>
    </lineage>
</organism>
<accession>X5I9W0</accession>